<dbReference type="EMBL" id="LWSA01000195">
    <property type="protein sequence ID" value="OCX70542.1"/>
    <property type="molecule type" value="Genomic_DNA"/>
</dbReference>
<feature type="region of interest" description="Disordered" evidence="1">
    <location>
        <begin position="80"/>
        <end position="102"/>
    </location>
</feature>
<organism evidence="3 5">
    <name type="scientific">Acidithiobacillus thiooxidans</name>
    <name type="common">Thiobacillus thiooxidans</name>
    <dbReference type="NCBI Taxonomy" id="930"/>
    <lineage>
        <taxon>Bacteria</taxon>
        <taxon>Pseudomonadati</taxon>
        <taxon>Pseudomonadota</taxon>
        <taxon>Acidithiobacillia</taxon>
        <taxon>Acidithiobacillales</taxon>
        <taxon>Acidithiobacillaceae</taxon>
        <taxon>Acidithiobacillus</taxon>
    </lineage>
</organism>
<keyword evidence="5" id="KW-1185">Reference proteome</keyword>
<evidence type="ECO:0000256" key="1">
    <source>
        <dbReference type="SAM" id="MobiDB-lite"/>
    </source>
</evidence>
<sequence>MRNKILRLQESPELAAGDAPVLQIQVLAGVSPDYAVVAQKAATAKKLKSFDAPFDQQYGLTQEDLATRYEARLRAEIIRELKPKRRKPKAQAASDAQDAPKK</sequence>
<accession>A0A1C2IGC8</accession>
<evidence type="ECO:0000313" key="2">
    <source>
        <dbReference type="EMBL" id="OCX70542.1"/>
    </source>
</evidence>
<dbReference type="RefSeq" id="WP_024892804.1">
    <property type="nucleotide sequence ID" value="NZ_LWRY01000024.1"/>
</dbReference>
<evidence type="ECO:0000313" key="3">
    <source>
        <dbReference type="EMBL" id="OCX75018.1"/>
    </source>
</evidence>
<proteinExistence type="predicted"/>
<dbReference type="eggNOG" id="COG2226">
    <property type="taxonomic scope" value="Bacteria"/>
</dbReference>
<name>A0A1C2IGC8_ACITH</name>
<dbReference type="Proteomes" id="UP000094893">
    <property type="component" value="Unassembled WGS sequence"/>
</dbReference>
<reference evidence="3 4" key="1">
    <citation type="journal article" date="2016" name="Int. J. Mol. Sci.">
        <title>Comparative genomics of the extreme acidophile Acidithiobacillus thiooxidans reveals intraspecific divergence and niche adaptation.</title>
        <authorList>
            <person name="Zhang X."/>
            <person name="Feng X."/>
            <person name="Tao J."/>
            <person name="Ma L."/>
            <person name="Xiao Y."/>
            <person name="Liang Y."/>
            <person name="Liu X."/>
            <person name="Yin H."/>
        </authorList>
    </citation>
    <scope>NUCLEOTIDE SEQUENCE [LARGE SCALE GENOMIC DNA]</scope>
    <source>
        <strain evidence="2 4">A02</strain>
        <strain evidence="3">DXS-W</strain>
    </source>
</reference>
<dbReference type="STRING" id="930.GCA_002079865_02233"/>
<dbReference type="OrthoDB" id="9801609at2"/>
<evidence type="ECO:0000313" key="5">
    <source>
        <dbReference type="Proteomes" id="UP000095008"/>
    </source>
</evidence>
<gene>
    <name evidence="3" type="ORF">A6M23_04060</name>
    <name evidence="2" type="ORF">A6P07_14035</name>
</gene>
<evidence type="ECO:0000313" key="4">
    <source>
        <dbReference type="Proteomes" id="UP000094893"/>
    </source>
</evidence>
<dbReference type="AlphaFoldDB" id="A0A1C2IGC8"/>
<protein>
    <submittedName>
        <fullName evidence="3">Uncharacterized protein</fullName>
    </submittedName>
</protein>
<dbReference type="Proteomes" id="UP000095008">
    <property type="component" value="Unassembled WGS sequence"/>
</dbReference>
<dbReference type="EMBL" id="LWRY01000024">
    <property type="protein sequence ID" value="OCX75018.1"/>
    <property type="molecule type" value="Genomic_DNA"/>
</dbReference>
<comment type="caution">
    <text evidence="3">The sequence shown here is derived from an EMBL/GenBank/DDBJ whole genome shotgun (WGS) entry which is preliminary data.</text>
</comment>